<dbReference type="SUPFAM" id="SSF55486">
    <property type="entry name" value="Metalloproteases ('zincins'), catalytic domain"/>
    <property type="match status" value="1"/>
</dbReference>
<dbReference type="GO" id="GO:0005615">
    <property type="term" value="C:extracellular space"/>
    <property type="evidence" value="ECO:0007669"/>
    <property type="project" value="TreeGrafter"/>
</dbReference>
<reference evidence="8 9" key="1">
    <citation type="submission" date="2014-11" db="EMBL/GenBank/DDBJ databases">
        <title>Genetic blueprint of the zoonotic pathogen Toxocara canis.</title>
        <authorList>
            <person name="Zhu X.-Q."/>
            <person name="Korhonen P.K."/>
            <person name="Cai H."/>
            <person name="Young N.D."/>
            <person name="Nejsum P."/>
            <person name="von Samson-Himmelstjerna G."/>
            <person name="Boag P.R."/>
            <person name="Tan P."/>
            <person name="Li Q."/>
            <person name="Min J."/>
            <person name="Yang Y."/>
            <person name="Wang X."/>
            <person name="Fang X."/>
            <person name="Hall R.S."/>
            <person name="Hofmann A."/>
            <person name="Sternberg P.W."/>
            <person name="Jex A.R."/>
            <person name="Gasser R.B."/>
        </authorList>
    </citation>
    <scope>NUCLEOTIDE SEQUENCE [LARGE SCALE GENOMIC DNA]</scope>
    <source>
        <strain evidence="8">PN_DK_2014</strain>
    </source>
</reference>
<organism evidence="8 9">
    <name type="scientific">Toxocara canis</name>
    <name type="common">Canine roundworm</name>
    <dbReference type="NCBI Taxonomy" id="6265"/>
    <lineage>
        <taxon>Eukaryota</taxon>
        <taxon>Metazoa</taxon>
        <taxon>Ecdysozoa</taxon>
        <taxon>Nematoda</taxon>
        <taxon>Chromadorea</taxon>
        <taxon>Rhabditida</taxon>
        <taxon>Spirurina</taxon>
        <taxon>Ascaridomorpha</taxon>
        <taxon>Ascaridoidea</taxon>
        <taxon>Toxocaridae</taxon>
        <taxon>Toxocara</taxon>
    </lineage>
</organism>
<evidence type="ECO:0000256" key="5">
    <source>
        <dbReference type="SAM" id="MobiDB-lite"/>
    </source>
</evidence>
<feature type="region of interest" description="Disordered" evidence="5">
    <location>
        <begin position="512"/>
        <end position="538"/>
    </location>
</feature>
<feature type="domain" description="LNR" evidence="6">
    <location>
        <begin position="357"/>
        <end position="389"/>
    </location>
</feature>
<dbReference type="EMBL" id="JPKZ01002807">
    <property type="protein sequence ID" value="KHN74938.1"/>
    <property type="molecule type" value="Genomic_DNA"/>
</dbReference>
<dbReference type="Proteomes" id="UP000031036">
    <property type="component" value="Unassembled WGS sequence"/>
</dbReference>
<protein>
    <submittedName>
        <fullName evidence="8">Pappalysin-1</fullName>
    </submittedName>
</protein>
<dbReference type="Pfam" id="PF05572">
    <property type="entry name" value="Peptidase_M43"/>
    <property type="match status" value="1"/>
</dbReference>
<evidence type="ECO:0000313" key="9">
    <source>
        <dbReference type="Proteomes" id="UP000031036"/>
    </source>
</evidence>
<dbReference type="InterPro" id="IPR043543">
    <property type="entry name" value="PAPPA/PAPPA2"/>
</dbReference>
<gene>
    <name evidence="8" type="primary">PAPPA</name>
    <name evidence="8" type="ORF">Tcan_04696</name>
</gene>
<sequence>MLMNLNNFLFIGFSRLSAESNHNRIGRRSIGDPNRFAIYVNGSIGLRLGESAWKRFASRIRSEFSLEMWLQIEGGQPDSATIFALGDICGKANAAASVRLAIQTEAGGEHKARIVAQLATQMANQPTTLKSVSEIITTALGDICGKANAAASVRLAIQTEAGGEHKARIVAQLATQMANQPTTLKSELPWSPDEWLRVSLAYSGHEFFLYINGARVAKSRIDEGLQHLTIDNDGNPLNVEIPACGQTICDNPQIILNYQKYSQMRSPKKIRYRFIVVTNDDGSDPIISREQIDAQHMALMSAFEAHNISWHREIIEIHNSSLRHKTIVFGCRSSSIGNNRCDIECRHPITGDDGGDCKQNTQCAKQMANNKRCDVECNTREYNWDNGECCGKYDPDDNQYCIDPNSYYRRYINVDEYKELIGLSNDNSLNVQFADWSAIDLIGLSTFPWEKEVYSNQGGILLLSNVFGSQSQVNNLIHEVGHVLGLWHVHHGVSEVPCGDPCQETLPSMTTGDLVNDTNPTTKHTQCSDPPDASPCDNRRFTDTPYRNFMSYASGTCSNTFTDQQVARMHCYADLKYENWMQTTAPRRYHIPLGPRIVPLSDPGKPPSIAVKWTSPLGGGNCQPKQSRAWQTHCTADNRIVQYAISATSSGPFQMSGYWGPEQATGTAANTNFHRKLT</sequence>
<dbReference type="OrthoDB" id="5822371at2759"/>
<dbReference type="PANTHER" id="PTHR46130:SF3">
    <property type="entry name" value="CHROMOSOME UNDETERMINED SCAFFOLD_33, WHOLE GENOME SHOTGUN SEQUENCE"/>
    <property type="match status" value="1"/>
</dbReference>
<dbReference type="Gene3D" id="3.40.390.10">
    <property type="entry name" value="Collagenase (Catalytic Domain)"/>
    <property type="match status" value="1"/>
</dbReference>
<dbReference type="AlphaFoldDB" id="A0A0B2UZL6"/>
<name>A0A0B2UZL6_TOXCA</name>
<evidence type="ECO:0000256" key="3">
    <source>
        <dbReference type="ARBA" id="ARBA00023157"/>
    </source>
</evidence>
<evidence type="ECO:0000256" key="4">
    <source>
        <dbReference type="ARBA" id="ARBA00023180"/>
    </source>
</evidence>
<dbReference type="GO" id="GO:0004222">
    <property type="term" value="F:metalloendopeptidase activity"/>
    <property type="evidence" value="ECO:0007669"/>
    <property type="project" value="TreeGrafter"/>
</dbReference>
<keyword evidence="4" id="KW-0325">Glycoprotein</keyword>
<dbReference type="GO" id="GO:0006508">
    <property type="term" value="P:proteolysis"/>
    <property type="evidence" value="ECO:0007669"/>
    <property type="project" value="TreeGrafter"/>
</dbReference>
<evidence type="ECO:0000259" key="7">
    <source>
        <dbReference type="Pfam" id="PF05572"/>
    </source>
</evidence>
<evidence type="ECO:0000256" key="2">
    <source>
        <dbReference type="ARBA" id="ARBA00022737"/>
    </source>
</evidence>
<dbReference type="InterPro" id="IPR000800">
    <property type="entry name" value="Notch_dom"/>
</dbReference>
<dbReference type="SUPFAM" id="SSF49899">
    <property type="entry name" value="Concanavalin A-like lectins/glucanases"/>
    <property type="match status" value="1"/>
</dbReference>
<proteinExistence type="inferred from homology"/>
<dbReference type="Pfam" id="PF00066">
    <property type="entry name" value="Notch"/>
    <property type="match status" value="1"/>
</dbReference>
<keyword evidence="3" id="KW-1015">Disulfide bond</keyword>
<evidence type="ECO:0000259" key="6">
    <source>
        <dbReference type="Pfam" id="PF00066"/>
    </source>
</evidence>
<dbReference type="GO" id="GO:0007166">
    <property type="term" value="P:cell surface receptor signaling pathway"/>
    <property type="evidence" value="ECO:0007669"/>
    <property type="project" value="TreeGrafter"/>
</dbReference>
<feature type="compositionally biased region" description="Polar residues" evidence="5">
    <location>
        <begin position="512"/>
        <end position="528"/>
    </location>
</feature>
<evidence type="ECO:0000256" key="1">
    <source>
        <dbReference type="ARBA" id="ARBA00008721"/>
    </source>
</evidence>
<dbReference type="PANTHER" id="PTHR46130">
    <property type="entry name" value="LAMGL DOMAIN-CONTAINING PROTEIN"/>
    <property type="match status" value="1"/>
</dbReference>
<accession>A0A0B2UZL6</accession>
<dbReference type="InterPro" id="IPR008754">
    <property type="entry name" value="Peptidase_M43"/>
</dbReference>
<feature type="domain" description="Peptidase M43 pregnancy-associated plasma-A" evidence="7">
    <location>
        <begin position="470"/>
        <end position="570"/>
    </location>
</feature>
<dbReference type="InterPro" id="IPR013320">
    <property type="entry name" value="ConA-like_dom_sf"/>
</dbReference>
<dbReference type="STRING" id="6265.A0A0B2UZL6"/>
<comment type="similarity">
    <text evidence="1">Belongs to the peptidase M43B family.</text>
</comment>
<comment type="caution">
    <text evidence="8">The sequence shown here is derived from an EMBL/GenBank/DDBJ whole genome shotgun (WGS) entry which is preliminary data.</text>
</comment>
<keyword evidence="9" id="KW-1185">Reference proteome</keyword>
<dbReference type="InterPro" id="IPR024079">
    <property type="entry name" value="MetalloPept_cat_dom_sf"/>
</dbReference>
<evidence type="ECO:0000313" key="8">
    <source>
        <dbReference type="EMBL" id="KHN74938.1"/>
    </source>
</evidence>
<keyword evidence="2" id="KW-0677">Repeat</keyword>